<dbReference type="PANTHER" id="PTHR30345:SF0">
    <property type="entry name" value="DNA DAMAGE-REPAIR_TOLERATION PROTEIN DRT102"/>
    <property type="match status" value="1"/>
</dbReference>
<dbReference type="GO" id="GO:0019316">
    <property type="term" value="P:D-allose catabolic process"/>
    <property type="evidence" value="ECO:0007669"/>
    <property type="project" value="TreeGrafter"/>
</dbReference>
<accession>A0A0G0WGR9</accession>
<name>A0A0G0WGR9_9BACT</name>
<evidence type="ECO:0000313" key="2">
    <source>
        <dbReference type="EMBL" id="KKR83530.1"/>
    </source>
</evidence>
<dbReference type="AlphaFoldDB" id="A0A0G0WGR9"/>
<comment type="caution">
    <text evidence="2">The sequence shown here is derived from an EMBL/GenBank/DDBJ whole genome shotgun (WGS) entry which is preliminary data.</text>
</comment>
<dbReference type="Gene3D" id="3.40.1400.10">
    <property type="entry name" value="Sugar-phosphate isomerase, RpiB/LacA/LacB"/>
    <property type="match status" value="1"/>
</dbReference>
<dbReference type="EMBL" id="LCAB01000004">
    <property type="protein sequence ID" value="KKR83530.1"/>
    <property type="molecule type" value="Genomic_DNA"/>
</dbReference>
<gene>
    <name evidence="2" type="ORF">UU29_C0004G0031</name>
</gene>
<dbReference type="InterPro" id="IPR036569">
    <property type="entry name" value="RpiB_LacA_LacB_sf"/>
</dbReference>
<dbReference type="SUPFAM" id="SSF89623">
    <property type="entry name" value="Ribose/Galactose isomerase RpiB/AlsB"/>
    <property type="match status" value="1"/>
</dbReference>
<evidence type="ECO:0000256" key="1">
    <source>
        <dbReference type="ARBA" id="ARBA00008754"/>
    </source>
</evidence>
<dbReference type="NCBIfam" id="NF004051">
    <property type="entry name" value="PRK05571.1"/>
    <property type="match status" value="1"/>
</dbReference>
<dbReference type="Pfam" id="PF02502">
    <property type="entry name" value="LacAB_rpiB"/>
    <property type="match status" value="1"/>
</dbReference>
<dbReference type="PANTHER" id="PTHR30345">
    <property type="entry name" value="RIBOSE-5-PHOSPHATE ISOMERASE B"/>
    <property type="match status" value="1"/>
</dbReference>
<proteinExistence type="inferred from homology"/>
<dbReference type="GO" id="GO:0009052">
    <property type="term" value="P:pentose-phosphate shunt, non-oxidative branch"/>
    <property type="evidence" value="ECO:0007669"/>
    <property type="project" value="TreeGrafter"/>
</dbReference>
<sequence>MVYIGADHRGFQLKERIKKRLIDEGFEVTDLGNDRLNPADDYVDYALKVAEATVTSEENKGILFCGSGAGVDMVANKVPGIRSALVFDTARAKQAREDEDANVISLPADVLKEQMAWAVVQTFLQTPFSQDPRHIRRLGKIEEVEKQYD</sequence>
<dbReference type="InterPro" id="IPR003500">
    <property type="entry name" value="RpiB_LacA_LacB"/>
</dbReference>
<evidence type="ECO:0000313" key="3">
    <source>
        <dbReference type="Proteomes" id="UP000034601"/>
    </source>
</evidence>
<reference evidence="2 3" key="1">
    <citation type="journal article" date="2015" name="Nature">
        <title>rRNA introns, odd ribosomes, and small enigmatic genomes across a large radiation of phyla.</title>
        <authorList>
            <person name="Brown C.T."/>
            <person name="Hug L.A."/>
            <person name="Thomas B.C."/>
            <person name="Sharon I."/>
            <person name="Castelle C.J."/>
            <person name="Singh A."/>
            <person name="Wilkins M.J."/>
            <person name="Williams K.H."/>
            <person name="Banfield J.F."/>
        </authorList>
    </citation>
    <scope>NUCLEOTIDE SEQUENCE [LARGE SCALE GENOMIC DNA]</scope>
</reference>
<dbReference type="PIRSF" id="PIRSF005384">
    <property type="entry name" value="RpiB_LacA_B"/>
    <property type="match status" value="1"/>
</dbReference>
<comment type="similarity">
    <text evidence="1">Belongs to the LacAB/RpiB family.</text>
</comment>
<keyword evidence="2" id="KW-0413">Isomerase</keyword>
<dbReference type="Proteomes" id="UP000034601">
    <property type="component" value="Unassembled WGS sequence"/>
</dbReference>
<protein>
    <submittedName>
        <fullName evidence="2">RpiB/LacA/LacB family sugar-phosphate isomerase</fullName>
    </submittedName>
</protein>
<organism evidence="2 3">
    <name type="scientific">Candidatus Daviesbacteria bacterium GW2011_GWA2_40_9</name>
    <dbReference type="NCBI Taxonomy" id="1618424"/>
    <lineage>
        <taxon>Bacteria</taxon>
        <taxon>Candidatus Daviesiibacteriota</taxon>
    </lineage>
</organism>
<dbReference type="GO" id="GO:0004751">
    <property type="term" value="F:ribose-5-phosphate isomerase activity"/>
    <property type="evidence" value="ECO:0007669"/>
    <property type="project" value="TreeGrafter"/>
</dbReference>
<dbReference type="NCBIfam" id="TIGR00689">
    <property type="entry name" value="rpiB_lacA_lacB"/>
    <property type="match status" value="1"/>
</dbReference>